<feature type="domain" description="Thioredoxin-like fold" evidence="1">
    <location>
        <begin position="8"/>
        <end position="64"/>
    </location>
</feature>
<dbReference type="Proteomes" id="UP001208567">
    <property type="component" value="Unassembled WGS sequence"/>
</dbReference>
<dbReference type="Pfam" id="PF13098">
    <property type="entry name" value="Thioredoxin_2"/>
    <property type="match status" value="1"/>
</dbReference>
<evidence type="ECO:0000313" key="3">
    <source>
        <dbReference type="Proteomes" id="UP001208567"/>
    </source>
</evidence>
<name>A0ABQ5NC21_9CLOT</name>
<dbReference type="EMBL" id="BRXR01000001">
    <property type="protein sequence ID" value="GLC32805.1"/>
    <property type="molecule type" value="Genomic_DNA"/>
</dbReference>
<dbReference type="InterPro" id="IPR036249">
    <property type="entry name" value="Thioredoxin-like_sf"/>
</dbReference>
<gene>
    <name evidence="2" type="ORF">bsdE14_42150</name>
</gene>
<sequence length="72" mass="8262">MKQVEKEYDGKAIVKILQVDKNDENYNLAVKYNIKVVPTLVFLNGDGSEYKRVEGFMSQKSIEDIFSKMGVK</sequence>
<accession>A0ABQ5NC21</accession>
<organism evidence="2 3">
    <name type="scientific">Clostridium omnivorum</name>
    <dbReference type="NCBI Taxonomy" id="1604902"/>
    <lineage>
        <taxon>Bacteria</taxon>
        <taxon>Bacillati</taxon>
        <taxon>Bacillota</taxon>
        <taxon>Clostridia</taxon>
        <taxon>Eubacteriales</taxon>
        <taxon>Clostridiaceae</taxon>
        <taxon>Clostridium</taxon>
    </lineage>
</organism>
<dbReference type="InterPro" id="IPR012336">
    <property type="entry name" value="Thioredoxin-like_fold"/>
</dbReference>
<dbReference type="SUPFAM" id="SSF52833">
    <property type="entry name" value="Thioredoxin-like"/>
    <property type="match status" value="1"/>
</dbReference>
<dbReference type="Gene3D" id="3.40.30.10">
    <property type="entry name" value="Glutaredoxin"/>
    <property type="match status" value="1"/>
</dbReference>
<evidence type="ECO:0000259" key="1">
    <source>
        <dbReference type="Pfam" id="PF13098"/>
    </source>
</evidence>
<comment type="caution">
    <text evidence="2">The sequence shown here is derived from an EMBL/GenBank/DDBJ whole genome shotgun (WGS) entry which is preliminary data.</text>
</comment>
<protein>
    <recommendedName>
        <fullName evidence="1">Thioredoxin-like fold domain-containing protein</fullName>
    </recommendedName>
</protein>
<dbReference type="CDD" id="cd02947">
    <property type="entry name" value="TRX_family"/>
    <property type="match status" value="1"/>
</dbReference>
<evidence type="ECO:0000313" key="2">
    <source>
        <dbReference type="EMBL" id="GLC32805.1"/>
    </source>
</evidence>
<keyword evidence="3" id="KW-1185">Reference proteome</keyword>
<reference evidence="2 3" key="1">
    <citation type="journal article" date="2024" name="Int. J. Syst. Evol. Microbiol.">
        <title>Clostridium omnivorum sp. nov., isolated from anoxic soil under the treatment of reductive soil disinfestation.</title>
        <authorList>
            <person name="Ueki A."/>
            <person name="Tonouchi A."/>
            <person name="Kaku N."/>
            <person name="Honma S."/>
            <person name="Ueki K."/>
        </authorList>
    </citation>
    <scope>NUCLEOTIDE SEQUENCE [LARGE SCALE GENOMIC DNA]</scope>
    <source>
        <strain evidence="2 3">E14</strain>
    </source>
</reference>
<proteinExistence type="predicted"/>